<feature type="DNA-binding region" description="OmpR/PhoB-type" evidence="7">
    <location>
        <begin position="124"/>
        <end position="222"/>
    </location>
</feature>
<dbReference type="PANTHER" id="PTHR48111">
    <property type="entry name" value="REGULATOR OF RPOS"/>
    <property type="match status" value="1"/>
</dbReference>
<feature type="domain" description="OmpR/PhoB-type" evidence="9">
    <location>
        <begin position="124"/>
        <end position="222"/>
    </location>
</feature>
<dbReference type="RefSeq" id="WP_265721999.1">
    <property type="nucleotide sequence ID" value="NZ_JAPIVK010000017.1"/>
</dbReference>
<protein>
    <submittedName>
        <fullName evidence="10">Response regulator transcription factor</fullName>
    </submittedName>
</protein>
<keyword evidence="2" id="KW-0902">Two-component regulatory system</keyword>
<dbReference type="Pfam" id="PF00072">
    <property type="entry name" value="Response_reg"/>
    <property type="match status" value="1"/>
</dbReference>
<accession>A0ABW5ECU1</accession>
<evidence type="ECO:0000256" key="3">
    <source>
        <dbReference type="ARBA" id="ARBA00023015"/>
    </source>
</evidence>
<dbReference type="CDD" id="cd19934">
    <property type="entry name" value="REC_OmpR_EcPhoP-like"/>
    <property type="match status" value="1"/>
</dbReference>
<keyword evidence="3" id="KW-0805">Transcription regulation</keyword>
<dbReference type="EMBL" id="JBHUJD010000017">
    <property type="protein sequence ID" value="MFD2311408.1"/>
    <property type="molecule type" value="Genomic_DNA"/>
</dbReference>
<evidence type="ECO:0000313" key="10">
    <source>
        <dbReference type="EMBL" id="MFD2311408.1"/>
    </source>
</evidence>
<keyword evidence="1 6" id="KW-0597">Phosphoprotein</keyword>
<dbReference type="InterPro" id="IPR001789">
    <property type="entry name" value="Sig_transdc_resp-reg_receiver"/>
</dbReference>
<organism evidence="10 11">
    <name type="scientific">Microbulbifer halophilus</name>
    <dbReference type="NCBI Taxonomy" id="453963"/>
    <lineage>
        <taxon>Bacteria</taxon>
        <taxon>Pseudomonadati</taxon>
        <taxon>Pseudomonadota</taxon>
        <taxon>Gammaproteobacteria</taxon>
        <taxon>Cellvibrionales</taxon>
        <taxon>Microbulbiferaceae</taxon>
        <taxon>Microbulbifer</taxon>
    </lineage>
</organism>
<dbReference type="Pfam" id="PF00486">
    <property type="entry name" value="Trans_reg_C"/>
    <property type="match status" value="1"/>
</dbReference>
<dbReference type="CDD" id="cd00383">
    <property type="entry name" value="trans_reg_C"/>
    <property type="match status" value="1"/>
</dbReference>
<dbReference type="PROSITE" id="PS51755">
    <property type="entry name" value="OMPR_PHOB"/>
    <property type="match status" value="1"/>
</dbReference>
<evidence type="ECO:0000256" key="5">
    <source>
        <dbReference type="ARBA" id="ARBA00023163"/>
    </source>
</evidence>
<keyword evidence="5" id="KW-0804">Transcription</keyword>
<dbReference type="Gene3D" id="6.10.250.690">
    <property type="match status" value="1"/>
</dbReference>
<keyword evidence="11" id="KW-1185">Reference proteome</keyword>
<feature type="modified residue" description="4-aspartylphosphate" evidence="6">
    <location>
        <position position="51"/>
    </location>
</feature>
<dbReference type="SMART" id="SM00862">
    <property type="entry name" value="Trans_reg_C"/>
    <property type="match status" value="1"/>
</dbReference>
<dbReference type="InterPro" id="IPR036388">
    <property type="entry name" value="WH-like_DNA-bd_sf"/>
</dbReference>
<dbReference type="PANTHER" id="PTHR48111:SF71">
    <property type="entry name" value="TRANSCRIPTIONAL REGULATORY PROTEIN PHOP"/>
    <property type="match status" value="1"/>
</dbReference>
<evidence type="ECO:0000256" key="2">
    <source>
        <dbReference type="ARBA" id="ARBA00023012"/>
    </source>
</evidence>
<reference evidence="11" key="1">
    <citation type="journal article" date="2019" name="Int. J. Syst. Evol. Microbiol.">
        <title>The Global Catalogue of Microorganisms (GCM) 10K type strain sequencing project: providing services to taxonomists for standard genome sequencing and annotation.</title>
        <authorList>
            <consortium name="The Broad Institute Genomics Platform"/>
            <consortium name="The Broad Institute Genome Sequencing Center for Infectious Disease"/>
            <person name="Wu L."/>
            <person name="Ma J."/>
        </authorList>
    </citation>
    <scope>NUCLEOTIDE SEQUENCE [LARGE SCALE GENOMIC DNA]</scope>
    <source>
        <strain evidence="11">KCTC 12848</strain>
    </source>
</reference>
<feature type="domain" description="Response regulatory" evidence="8">
    <location>
        <begin position="2"/>
        <end position="116"/>
    </location>
</feature>
<sequence length="224" mass="25317">MRALLVEDEELLRQQLAISLRDAGYTVDEAPDGEEALYFGREFPYDVAVLDLGLPKMDGIDVIRTLRREGKHFPILILTARGHWQERVNGLEAGGDDYLVKPFHTEELLARLNALVRRSAGFSSPTIEAGPIVLDTSSQRVSVSDSELDLTSFEYKVLEYLMLHPDEVVSKTTLTEHIYEQDCDRDSNVIEVFIGRLRKKIDAAGQLKPIETLRGRGYRFVAPQ</sequence>
<dbReference type="InterPro" id="IPR001867">
    <property type="entry name" value="OmpR/PhoB-type_DNA-bd"/>
</dbReference>
<evidence type="ECO:0000256" key="6">
    <source>
        <dbReference type="PROSITE-ProRule" id="PRU00169"/>
    </source>
</evidence>
<evidence type="ECO:0000256" key="4">
    <source>
        <dbReference type="ARBA" id="ARBA00023125"/>
    </source>
</evidence>
<evidence type="ECO:0000259" key="9">
    <source>
        <dbReference type="PROSITE" id="PS51755"/>
    </source>
</evidence>
<dbReference type="InterPro" id="IPR011006">
    <property type="entry name" value="CheY-like_superfamily"/>
</dbReference>
<dbReference type="InterPro" id="IPR039420">
    <property type="entry name" value="WalR-like"/>
</dbReference>
<evidence type="ECO:0000259" key="8">
    <source>
        <dbReference type="PROSITE" id="PS50110"/>
    </source>
</evidence>
<dbReference type="SMART" id="SM00448">
    <property type="entry name" value="REC"/>
    <property type="match status" value="1"/>
</dbReference>
<evidence type="ECO:0000313" key="11">
    <source>
        <dbReference type="Proteomes" id="UP001597425"/>
    </source>
</evidence>
<evidence type="ECO:0000256" key="7">
    <source>
        <dbReference type="PROSITE-ProRule" id="PRU01091"/>
    </source>
</evidence>
<name>A0ABW5ECU1_9GAMM</name>
<gene>
    <name evidence="10" type="ORF">ACFSKX_13360</name>
</gene>
<dbReference type="Proteomes" id="UP001597425">
    <property type="component" value="Unassembled WGS sequence"/>
</dbReference>
<keyword evidence="4 7" id="KW-0238">DNA-binding</keyword>
<dbReference type="Gene3D" id="1.10.10.10">
    <property type="entry name" value="Winged helix-like DNA-binding domain superfamily/Winged helix DNA-binding domain"/>
    <property type="match status" value="1"/>
</dbReference>
<dbReference type="PROSITE" id="PS50110">
    <property type="entry name" value="RESPONSE_REGULATORY"/>
    <property type="match status" value="1"/>
</dbReference>
<comment type="caution">
    <text evidence="10">The sequence shown here is derived from an EMBL/GenBank/DDBJ whole genome shotgun (WGS) entry which is preliminary data.</text>
</comment>
<dbReference type="Gene3D" id="3.40.50.2300">
    <property type="match status" value="1"/>
</dbReference>
<dbReference type="SUPFAM" id="SSF52172">
    <property type="entry name" value="CheY-like"/>
    <property type="match status" value="1"/>
</dbReference>
<proteinExistence type="predicted"/>
<evidence type="ECO:0000256" key="1">
    <source>
        <dbReference type="ARBA" id="ARBA00022553"/>
    </source>
</evidence>